<organism evidence="5 6">
    <name type="scientific">Ichthyenterobacterium magnum</name>
    <dbReference type="NCBI Taxonomy" id="1230530"/>
    <lineage>
        <taxon>Bacteria</taxon>
        <taxon>Pseudomonadati</taxon>
        <taxon>Bacteroidota</taxon>
        <taxon>Flavobacteriia</taxon>
        <taxon>Flavobacteriales</taxon>
        <taxon>Flavobacteriaceae</taxon>
        <taxon>Ichthyenterobacterium</taxon>
    </lineage>
</organism>
<dbReference type="SUPFAM" id="SSF50952">
    <property type="entry name" value="Soluble quinoprotein glucose dehydrogenase"/>
    <property type="match status" value="1"/>
</dbReference>
<keyword evidence="6" id="KW-1185">Reference proteome</keyword>
<keyword evidence="1 2" id="KW-0732">Signal</keyword>
<dbReference type="InterPro" id="IPR026444">
    <property type="entry name" value="Secre_tail"/>
</dbReference>
<feature type="domain" description="Glucose/Sorbosone dehydrogenase" evidence="3">
    <location>
        <begin position="37"/>
        <end position="349"/>
    </location>
</feature>
<dbReference type="Gene3D" id="2.120.10.30">
    <property type="entry name" value="TolB, C-terminal domain"/>
    <property type="match status" value="1"/>
</dbReference>
<evidence type="ECO:0000256" key="2">
    <source>
        <dbReference type="SAM" id="SignalP"/>
    </source>
</evidence>
<protein>
    <submittedName>
        <fullName evidence="5">Putative secreted protein (Por secretion system target)</fullName>
    </submittedName>
</protein>
<dbReference type="AlphaFoldDB" id="A0A420DXX2"/>
<dbReference type="PANTHER" id="PTHR19328:SF13">
    <property type="entry name" value="HIPL1 PROTEIN"/>
    <property type="match status" value="1"/>
</dbReference>
<dbReference type="InterPro" id="IPR011042">
    <property type="entry name" value="6-blade_b-propeller_TolB-like"/>
</dbReference>
<dbReference type="EMBL" id="RAQJ01000001">
    <property type="protein sequence ID" value="RKE99059.1"/>
    <property type="molecule type" value="Genomic_DNA"/>
</dbReference>
<dbReference type="OrthoDB" id="9770043at2"/>
<dbReference type="InterPro" id="IPR012938">
    <property type="entry name" value="Glc/Sorbosone_DH"/>
</dbReference>
<dbReference type="PANTHER" id="PTHR19328">
    <property type="entry name" value="HEDGEHOG-INTERACTING PROTEIN"/>
    <property type="match status" value="1"/>
</dbReference>
<sequence>MKKIFLFLALIIKCNFCFSQIQLDNTLITERVVATNLDVPWDMVYSDDGWIWFTELSGRISRVNPDTDVQEVIYTVPDVAVFGFSAGMHSIVLHPNFPTTPYLFVHYTNTTTTSKLVRYTYGINSNTLSNPLTILDNIPGNVSHNGSRMLILNDKLFISIGDGYSNPSTAQDLNTLNGNMLRLNLDGSIPLDNPIANSYIWSFGHRNPQGLCVGNGKIYSSEHGTSNNDEINIIEENRNFGWPNVQGYCDLTSETAFCNNENVAEPIWAWTPAIAPCGMDYFNHPSIPEWQNSLLLAVLKDKKLIQLQLNPDGTSIIEENSYLVNTRGRIRDVLVLPNGRIYICTTNRDFAGSPNVDDDKIIELKNDNFLGTIDFSNQIIKLFPNPSNGIFTLELNTNLDSDYDIEIISINGSVVLKQSITNNTTQINAQSLSPGMYFIKVSNSNASTYKKIIIK</sequence>
<evidence type="ECO:0000259" key="4">
    <source>
        <dbReference type="Pfam" id="PF18962"/>
    </source>
</evidence>
<dbReference type="Pfam" id="PF07995">
    <property type="entry name" value="GSDH"/>
    <property type="match status" value="1"/>
</dbReference>
<gene>
    <name evidence="5" type="ORF">BXY80_1160</name>
</gene>
<feature type="domain" description="Secretion system C-terminal sorting" evidence="4">
    <location>
        <begin position="382"/>
        <end position="454"/>
    </location>
</feature>
<name>A0A420DXX2_9FLAO</name>
<evidence type="ECO:0000313" key="6">
    <source>
        <dbReference type="Proteomes" id="UP000284892"/>
    </source>
</evidence>
<dbReference type="NCBIfam" id="TIGR04183">
    <property type="entry name" value="Por_Secre_tail"/>
    <property type="match status" value="1"/>
</dbReference>
<evidence type="ECO:0000259" key="3">
    <source>
        <dbReference type="Pfam" id="PF07995"/>
    </source>
</evidence>
<comment type="caution">
    <text evidence="5">The sequence shown here is derived from an EMBL/GenBank/DDBJ whole genome shotgun (WGS) entry which is preliminary data.</text>
</comment>
<dbReference type="Pfam" id="PF18962">
    <property type="entry name" value="Por_Secre_tail"/>
    <property type="match status" value="1"/>
</dbReference>
<dbReference type="InterPro" id="IPR011041">
    <property type="entry name" value="Quinoprot_gluc/sorb_DH_b-prop"/>
</dbReference>
<dbReference type="Proteomes" id="UP000284892">
    <property type="component" value="Unassembled WGS sequence"/>
</dbReference>
<evidence type="ECO:0000256" key="1">
    <source>
        <dbReference type="ARBA" id="ARBA00022729"/>
    </source>
</evidence>
<reference evidence="5 6" key="1">
    <citation type="submission" date="2018-09" db="EMBL/GenBank/DDBJ databases">
        <title>Genomic Encyclopedia of Archaeal and Bacterial Type Strains, Phase II (KMG-II): from individual species to whole genera.</title>
        <authorList>
            <person name="Goeker M."/>
        </authorList>
    </citation>
    <scope>NUCLEOTIDE SEQUENCE [LARGE SCALE GENOMIC DNA]</scope>
    <source>
        <strain evidence="5 6">DSM 26283</strain>
    </source>
</reference>
<proteinExistence type="predicted"/>
<dbReference type="RefSeq" id="WP_120200257.1">
    <property type="nucleotide sequence ID" value="NZ_RAQJ01000001.1"/>
</dbReference>
<evidence type="ECO:0000313" key="5">
    <source>
        <dbReference type="EMBL" id="RKE99059.1"/>
    </source>
</evidence>
<feature type="chain" id="PRO_5018979045" evidence="2">
    <location>
        <begin position="20"/>
        <end position="455"/>
    </location>
</feature>
<dbReference type="Gene3D" id="2.60.120.380">
    <property type="match status" value="1"/>
</dbReference>
<accession>A0A420DXX2</accession>
<feature type="signal peptide" evidence="2">
    <location>
        <begin position="1"/>
        <end position="19"/>
    </location>
</feature>